<feature type="region of interest" description="Disordered" evidence="1">
    <location>
        <begin position="92"/>
        <end position="111"/>
    </location>
</feature>
<dbReference type="OrthoDB" id="5954824at2759"/>
<feature type="region of interest" description="Disordered" evidence="1">
    <location>
        <begin position="59"/>
        <end position="78"/>
    </location>
</feature>
<dbReference type="PANTHER" id="PTHR21207">
    <property type="entry name" value="PARKIN COREGULATED GENE PROTEIN PARK2 COREGULATED"/>
    <property type="match status" value="1"/>
</dbReference>
<dbReference type="EMBL" id="BEYU01000047">
    <property type="protein sequence ID" value="GBG28704.1"/>
    <property type="molecule type" value="Genomic_DNA"/>
</dbReference>
<evidence type="ECO:0000256" key="1">
    <source>
        <dbReference type="SAM" id="MobiDB-lite"/>
    </source>
</evidence>
<organism evidence="2 3">
    <name type="scientific">Hondaea fermentalgiana</name>
    <dbReference type="NCBI Taxonomy" id="2315210"/>
    <lineage>
        <taxon>Eukaryota</taxon>
        <taxon>Sar</taxon>
        <taxon>Stramenopiles</taxon>
        <taxon>Bigyra</taxon>
        <taxon>Labyrinthulomycetes</taxon>
        <taxon>Thraustochytrida</taxon>
        <taxon>Thraustochytriidae</taxon>
        <taxon>Hondaea</taxon>
    </lineage>
</organism>
<protein>
    <submittedName>
        <fullName evidence="2">Parkin coregulated protein-like</fullName>
    </submittedName>
</protein>
<keyword evidence="3" id="KW-1185">Reference proteome</keyword>
<sequence>MDESIKRPNYRLTGREKSHVATGSPFDRTAFVPDQIGDGEEKREVDVRAFSFERKVTRPSPEQFLRKSQGTGGLSPPEARSKAIAAADPADGAVIPRPKNKAYKKRDNPPNTSFRRFYERADLPVNVDQNGSVPKIAWKVQVERLDYHHYLPLFFDGLRETEMPYSFLAEEGAKDMVSVGGRKVLPVIPQLVIPIKNALNTRDPKVIVRVLRLLQALVLADVDQEGGGMIGRALVPYYRQILPVFNIFKNKNINIGDAIDYSQKKNDNLGDLISSTLELFETYGGPDAYINIRYLIPTYESCMN</sequence>
<feature type="region of interest" description="Disordered" evidence="1">
    <location>
        <begin position="1"/>
        <end position="39"/>
    </location>
</feature>
<dbReference type="InParanoid" id="A0A2R5GLF0"/>
<dbReference type="Pfam" id="PF10274">
    <property type="entry name" value="ParcG"/>
    <property type="match status" value="1"/>
</dbReference>
<gene>
    <name evidence="2" type="ORF">FCC1311_049252</name>
</gene>
<dbReference type="Proteomes" id="UP000241890">
    <property type="component" value="Unassembled WGS sequence"/>
</dbReference>
<evidence type="ECO:0000313" key="2">
    <source>
        <dbReference type="EMBL" id="GBG28704.1"/>
    </source>
</evidence>
<dbReference type="AlphaFoldDB" id="A0A2R5GLF0"/>
<comment type="caution">
    <text evidence="2">The sequence shown here is derived from an EMBL/GenBank/DDBJ whole genome shotgun (WGS) entry which is preliminary data.</text>
</comment>
<dbReference type="InterPro" id="IPR019399">
    <property type="entry name" value="Parkin_co-regulated_protein"/>
</dbReference>
<dbReference type="GO" id="GO:0051879">
    <property type="term" value="F:Hsp90 protein binding"/>
    <property type="evidence" value="ECO:0007669"/>
    <property type="project" value="TreeGrafter"/>
</dbReference>
<dbReference type="GO" id="GO:0030544">
    <property type="term" value="F:Hsp70 protein binding"/>
    <property type="evidence" value="ECO:0007669"/>
    <property type="project" value="TreeGrafter"/>
</dbReference>
<accession>A0A2R5GLF0</accession>
<evidence type="ECO:0000313" key="3">
    <source>
        <dbReference type="Proteomes" id="UP000241890"/>
    </source>
</evidence>
<dbReference type="PANTHER" id="PTHR21207:SF2">
    <property type="entry name" value="PARKIN COREGULATED GENE PROTEIN"/>
    <property type="match status" value="1"/>
</dbReference>
<name>A0A2R5GLF0_9STRA</name>
<proteinExistence type="predicted"/>
<reference evidence="2 3" key="1">
    <citation type="submission" date="2017-12" db="EMBL/GenBank/DDBJ databases">
        <title>Sequencing, de novo assembly and annotation of complete genome of a new Thraustochytrid species, strain FCC1311.</title>
        <authorList>
            <person name="Sedici K."/>
            <person name="Godart F."/>
            <person name="Aiese Cigliano R."/>
            <person name="Sanseverino W."/>
            <person name="Barakat M."/>
            <person name="Ortet P."/>
            <person name="Marechal E."/>
            <person name="Cagnac O."/>
            <person name="Amato A."/>
        </authorList>
    </citation>
    <scope>NUCLEOTIDE SEQUENCE [LARGE SCALE GENOMIC DNA]</scope>
</reference>